<protein>
    <submittedName>
        <fullName evidence="1">Uncharacterized protein</fullName>
    </submittedName>
</protein>
<dbReference type="EMBL" id="SRXT01000008">
    <property type="protein sequence ID" value="TGX49592.1"/>
    <property type="molecule type" value="Genomic_DNA"/>
</dbReference>
<reference evidence="1 2" key="1">
    <citation type="submission" date="2019-04" db="EMBL/GenBank/DDBJ databases">
        <title>Sphingomonas psychrotolerans sp. nov., isolated from soil in the Tianshan Mountains, Xinjiang, China.</title>
        <authorList>
            <person name="Luo Y."/>
            <person name="Sheng H."/>
        </authorList>
    </citation>
    <scope>NUCLEOTIDE SEQUENCE [LARGE SCALE GENOMIC DNA]</scope>
    <source>
        <strain evidence="1 2">ZFGT-11</strain>
    </source>
</reference>
<comment type="caution">
    <text evidence="1">The sequence shown here is derived from an EMBL/GenBank/DDBJ whole genome shotgun (WGS) entry which is preliminary data.</text>
</comment>
<dbReference type="AlphaFoldDB" id="A0A4V3QYA3"/>
<keyword evidence="2" id="KW-1185">Reference proteome</keyword>
<dbReference type="Proteomes" id="UP000306147">
    <property type="component" value="Unassembled WGS sequence"/>
</dbReference>
<gene>
    <name evidence="1" type="ORF">E5A73_18930</name>
</gene>
<evidence type="ECO:0000313" key="1">
    <source>
        <dbReference type="EMBL" id="TGX49592.1"/>
    </source>
</evidence>
<accession>A0A4V3QYA3</accession>
<dbReference type="OrthoDB" id="1624022at2"/>
<organism evidence="1 2">
    <name type="scientific">Sphingomonas gei</name>
    <dbReference type="NCBI Taxonomy" id="1395960"/>
    <lineage>
        <taxon>Bacteria</taxon>
        <taxon>Pseudomonadati</taxon>
        <taxon>Pseudomonadota</taxon>
        <taxon>Alphaproteobacteria</taxon>
        <taxon>Sphingomonadales</taxon>
        <taxon>Sphingomonadaceae</taxon>
        <taxon>Sphingomonas</taxon>
    </lineage>
</organism>
<proteinExistence type="predicted"/>
<sequence length="366" mass="38650">MLAPTLVPTLAAAQSPLDRAMARLAAASPIGRTAREEVAHAIARLRDPETRRQTRAALFDPEDCILSRAGLDAARQDRIIRGLQARGWIDAGLQLATVRAALFPALPGDGGPCPHLGIPALAAPGGNTGSHHSWPGGLAVHIAVNLRSAGGLADSYSAIEGVTPDRDRIDGAILWHDWAKALVLRWRSDGTTTDELAVAGAGAHHVLGLAEAMRRGFAPEQIVAQACAHGPATGDGQARVQAWLDAAAVIAQVDGRAYRATPTPACFLAHLADQNWIYSDEAVIRTEAWLKARSPALGIDPSAEPARFRLCLLVPALAWLGAERVFEALVEPDRVTALLRQALTASASSALCPAHKTGRTRLIGRE</sequence>
<evidence type="ECO:0000313" key="2">
    <source>
        <dbReference type="Proteomes" id="UP000306147"/>
    </source>
</evidence>
<name>A0A4V3QYA3_9SPHN</name>